<keyword evidence="2" id="KW-1185">Reference proteome</keyword>
<name>A0ACB9X0Q7_CHAAC</name>
<dbReference type="Proteomes" id="UP001057452">
    <property type="component" value="Chromosome 10"/>
</dbReference>
<dbReference type="EMBL" id="CM043794">
    <property type="protein sequence ID" value="KAI4819724.1"/>
    <property type="molecule type" value="Genomic_DNA"/>
</dbReference>
<protein>
    <submittedName>
        <fullName evidence="1">Uncharacterized protein</fullName>
    </submittedName>
</protein>
<feature type="non-terminal residue" evidence="1">
    <location>
        <position position="1"/>
    </location>
</feature>
<evidence type="ECO:0000313" key="2">
    <source>
        <dbReference type="Proteomes" id="UP001057452"/>
    </source>
</evidence>
<reference evidence="1" key="1">
    <citation type="submission" date="2022-05" db="EMBL/GenBank/DDBJ databases">
        <title>Chromosome-level genome of Chaenocephalus aceratus.</title>
        <authorList>
            <person name="Park H."/>
        </authorList>
    </citation>
    <scope>NUCLEOTIDE SEQUENCE</scope>
    <source>
        <strain evidence="1">KU_202001</strain>
    </source>
</reference>
<feature type="non-terminal residue" evidence="1">
    <location>
        <position position="113"/>
    </location>
</feature>
<accession>A0ACB9X0Q7</accession>
<gene>
    <name evidence="1" type="ORF">KUCAC02_004960</name>
</gene>
<sequence length="113" mass="12766">QFTPSWINGTNQRIMEAWETLQETTWRKRSDANGSLKQGVVPQPSSTTTMFQSPNPTLVPLEFGGAFSNLQVRDECAILGRRRFHTRAAELFKTSPNEKKRGSDRQMALIGNL</sequence>
<evidence type="ECO:0000313" key="1">
    <source>
        <dbReference type="EMBL" id="KAI4819724.1"/>
    </source>
</evidence>
<proteinExistence type="predicted"/>
<organism evidence="1 2">
    <name type="scientific">Chaenocephalus aceratus</name>
    <name type="common">Blackfin icefish</name>
    <name type="synonym">Chaenichthys aceratus</name>
    <dbReference type="NCBI Taxonomy" id="36190"/>
    <lineage>
        <taxon>Eukaryota</taxon>
        <taxon>Metazoa</taxon>
        <taxon>Chordata</taxon>
        <taxon>Craniata</taxon>
        <taxon>Vertebrata</taxon>
        <taxon>Euteleostomi</taxon>
        <taxon>Actinopterygii</taxon>
        <taxon>Neopterygii</taxon>
        <taxon>Teleostei</taxon>
        <taxon>Neoteleostei</taxon>
        <taxon>Acanthomorphata</taxon>
        <taxon>Eupercaria</taxon>
        <taxon>Perciformes</taxon>
        <taxon>Notothenioidei</taxon>
        <taxon>Channichthyidae</taxon>
        <taxon>Chaenocephalus</taxon>
    </lineage>
</organism>
<comment type="caution">
    <text evidence="1">The sequence shown here is derived from an EMBL/GenBank/DDBJ whole genome shotgun (WGS) entry which is preliminary data.</text>
</comment>